<dbReference type="Pfam" id="PF01590">
    <property type="entry name" value="GAF"/>
    <property type="match status" value="1"/>
</dbReference>
<evidence type="ECO:0000313" key="3">
    <source>
        <dbReference type="Proteomes" id="UP001500621"/>
    </source>
</evidence>
<dbReference type="RefSeq" id="WP_345266309.1">
    <property type="nucleotide sequence ID" value="NZ_BAABIM010000002.1"/>
</dbReference>
<dbReference type="EMBL" id="BAABIM010000002">
    <property type="protein sequence ID" value="GAA4686386.1"/>
    <property type="molecule type" value="Genomic_DNA"/>
</dbReference>
<gene>
    <name evidence="2" type="ORF">GCM10023226_25230</name>
</gene>
<dbReference type="Gene3D" id="3.30.450.40">
    <property type="match status" value="1"/>
</dbReference>
<dbReference type="InterPro" id="IPR003018">
    <property type="entry name" value="GAF"/>
</dbReference>
<comment type="caution">
    <text evidence="2">The sequence shown here is derived from an EMBL/GenBank/DDBJ whole genome shotgun (WGS) entry which is preliminary data.</text>
</comment>
<dbReference type="InterPro" id="IPR029016">
    <property type="entry name" value="GAF-like_dom_sf"/>
</dbReference>
<evidence type="ECO:0000259" key="1">
    <source>
        <dbReference type="Pfam" id="PF01590"/>
    </source>
</evidence>
<keyword evidence="3" id="KW-1185">Reference proteome</keyword>
<evidence type="ECO:0000313" key="2">
    <source>
        <dbReference type="EMBL" id="GAA4686386.1"/>
    </source>
</evidence>
<reference evidence="3" key="1">
    <citation type="journal article" date="2019" name="Int. J. Syst. Evol. Microbiol.">
        <title>The Global Catalogue of Microorganisms (GCM) 10K type strain sequencing project: providing services to taxonomists for standard genome sequencing and annotation.</title>
        <authorList>
            <consortium name="The Broad Institute Genomics Platform"/>
            <consortium name="The Broad Institute Genome Sequencing Center for Infectious Disease"/>
            <person name="Wu L."/>
            <person name="Ma J."/>
        </authorList>
    </citation>
    <scope>NUCLEOTIDE SEQUENCE [LARGE SCALE GENOMIC DNA]</scope>
    <source>
        <strain evidence="3">JCM 18127</strain>
    </source>
</reference>
<protein>
    <submittedName>
        <fullName evidence="2">GAF domain-containing protein</fullName>
    </submittedName>
</protein>
<organism evidence="2 3">
    <name type="scientific">Nocardioides nanhaiensis</name>
    <dbReference type="NCBI Taxonomy" id="1476871"/>
    <lineage>
        <taxon>Bacteria</taxon>
        <taxon>Bacillati</taxon>
        <taxon>Actinomycetota</taxon>
        <taxon>Actinomycetes</taxon>
        <taxon>Propionibacteriales</taxon>
        <taxon>Nocardioidaceae</taxon>
        <taxon>Nocardioides</taxon>
    </lineage>
</organism>
<accession>A0ABP8WF46</accession>
<dbReference type="Proteomes" id="UP001500621">
    <property type="component" value="Unassembled WGS sequence"/>
</dbReference>
<feature type="domain" description="GAF" evidence="1">
    <location>
        <begin position="103"/>
        <end position="213"/>
    </location>
</feature>
<name>A0ABP8WF46_9ACTN</name>
<proteinExistence type="predicted"/>
<sequence>MAAGFGAIAPGTDLSRYARELQRVHDAVLGGARPPQRPRALVARSWARVMSLGLDPDGENARQPLGAGALAARRRASPLSLVIDELRAVLTSVADASRFLVVVCDADGVILWREGAASVRLQADRLGFCEGATWTEQVVGTNAIGTALAEAAPVQLFSAEHFESKQHPWYCTAAPLHDPRTGELLGVVDVSGPALTLHPALTALVESAVRLAEGTLWRHHEQRLQRLRTRAEPVVSGVSGPLLVVDDHGWVAHTSGIAHRDRIEVPHAQRALAVPGMGLCLPERLDEGWLVRPQLAERGEQTISARLVLGSAPVLEVHATEEPWRTTLTPRHAQVLTLLGEAGPTGLTAAALSTHLYGDAAHVVTARAEVSRLRRVVGALVATGPYRLADGVTLEVTPPR</sequence>